<dbReference type="AlphaFoldDB" id="A0A8S3BR42"/>
<gene>
    <name evidence="1" type="ORF">SMN809_LOCUS49427</name>
</gene>
<name>A0A8S3BR42_9BILA</name>
<accession>A0A8S3BR42</accession>
<feature type="non-terminal residue" evidence="1">
    <location>
        <position position="1"/>
    </location>
</feature>
<protein>
    <submittedName>
        <fullName evidence="1">Uncharacterized protein</fullName>
    </submittedName>
</protein>
<comment type="caution">
    <text evidence="1">The sequence shown here is derived from an EMBL/GenBank/DDBJ whole genome shotgun (WGS) entry which is preliminary data.</text>
</comment>
<dbReference type="Proteomes" id="UP000676336">
    <property type="component" value="Unassembled WGS sequence"/>
</dbReference>
<sequence>AALVFDSTTLPDKGSYVAKATNIVGFVEQKINLDVKEIKPTIIRDLEPAINATKGEPMT</sequence>
<evidence type="ECO:0000313" key="2">
    <source>
        <dbReference type="Proteomes" id="UP000676336"/>
    </source>
</evidence>
<dbReference type="EMBL" id="CAJOBI010161196">
    <property type="protein sequence ID" value="CAF4851725.1"/>
    <property type="molecule type" value="Genomic_DNA"/>
</dbReference>
<feature type="non-terminal residue" evidence="1">
    <location>
        <position position="59"/>
    </location>
</feature>
<evidence type="ECO:0000313" key="1">
    <source>
        <dbReference type="EMBL" id="CAF4851725.1"/>
    </source>
</evidence>
<organism evidence="1 2">
    <name type="scientific">Rotaria magnacalcarata</name>
    <dbReference type="NCBI Taxonomy" id="392030"/>
    <lineage>
        <taxon>Eukaryota</taxon>
        <taxon>Metazoa</taxon>
        <taxon>Spiralia</taxon>
        <taxon>Gnathifera</taxon>
        <taxon>Rotifera</taxon>
        <taxon>Eurotatoria</taxon>
        <taxon>Bdelloidea</taxon>
        <taxon>Philodinida</taxon>
        <taxon>Philodinidae</taxon>
        <taxon>Rotaria</taxon>
    </lineage>
</organism>
<reference evidence="1" key="1">
    <citation type="submission" date="2021-02" db="EMBL/GenBank/DDBJ databases">
        <authorList>
            <person name="Nowell W R."/>
        </authorList>
    </citation>
    <scope>NUCLEOTIDE SEQUENCE</scope>
</reference>
<proteinExistence type="predicted"/>